<dbReference type="InterPro" id="IPR007396">
    <property type="entry name" value="TR_PAI2-type"/>
</dbReference>
<name>A0A1M7MHB1_9BACT</name>
<reference evidence="1 2" key="1">
    <citation type="submission" date="2016-11" db="EMBL/GenBank/DDBJ databases">
        <authorList>
            <person name="Jaros S."/>
            <person name="Januszkiewicz K."/>
            <person name="Wedrychowicz H."/>
        </authorList>
    </citation>
    <scope>NUCLEOTIDE SEQUENCE [LARGE SCALE GENOMIC DNA]</scope>
    <source>
        <strain evidence="1 2">DSM 27406</strain>
    </source>
</reference>
<organism evidence="1 2">
    <name type="scientific">Chitinophaga jiangningensis</name>
    <dbReference type="NCBI Taxonomy" id="1419482"/>
    <lineage>
        <taxon>Bacteria</taxon>
        <taxon>Pseudomonadati</taxon>
        <taxon>Bacteroidota</taxon>
        <taxon>Chitinophagia</taxon>
        <taxon>Chitinophagales</taxon>
        <taxon>Chitinophagaceae</taxon>
        <taxon>Chitinophaga</taxon>
    </lineage>
</organism>
<keyword evidence="2" id="KW-1185">Reference proteome</keyword>
<accession>A0A1M7MHB1</accession>
<dbReference type="Proteomes" id="UP000184420">
    <property type="component" value="Unassembled WGS sequence"/>
</dbReference>
<proteinExistence type="predicted"/>
<evidence type="ECO:0000313" key="2">
    <source>
        <dbReference type="Proteomes" id="UP000184420"/>
    </source>
</evidence>
<gene>
    <name evidence="1" type="ORF">SAMN05444266_11363</name>
</gene>
<dbReference type="PANTHER" id="PTHR35802:SF1">
    <property type="entry name" value="PROTEASE SYNTHASE AND SPORULATION PROTEIN PAI 2"/>
    <property type="match status" value="1"/>
</dbReference>
<dbReference type="InterPro" id="IPR012349">
    <property type="entry name" value="Split_barrel_FMN-bd"/>
</dbReference>
<protein>
    <submittedName>
        <fullName evidence="1">Negative transcriptional regulator, PaiB family</fullName>
    </submittedName>
</protein>
<dbReference type="OrthoDB" id="9794948at2"/>
<dbReference type="SUPFAM" id="SSF50475">
    <property type="entry name" value="FMN-binding split barrel"/>
    <property type="match status" value="1"/>
</dbReference>
<dbReference type="PIRSF" id="PIRSF010372">
    <property type="entry name" value="PaiB"/>
    <property type="match status" value="1"/>
</dbReference>
<dbReference type="AlphaFoldDB" id="A0A1M7MHB1"/>
<dbReference type="RefSeq" id="WP_073087331.1">
    <property type="nucleotide sequence ID" value="NZ_FRBL01000013.1"/>
</dbReference>
<dbReference type="Pfam" id="PF04299">
    <property type="entry name" value="FMN_bind_2"/>
    <property type="match status" value="1"/>
</dbReference>
<dbReference type="PANTHER" id="PTHR35802">
    <property type="entry name" value="PROTEASE SYNTHASE AND SPORULATION PROTEIN PAI 2"/>
    <property type="match status" value="1"/>
</dbReference>
<dbReference type="EMBL" id="FRBL01000013">
    <property type="protein sequence ID" value="SHM90294.1"/>
    <property type="molecule type" value="Genomic_DNA"/>
</dbReference>
<dbReference type="Gene3D" id="2.30.110.10">
    <property type="entry name" value="Electron Transport, Fmn-binding Protein, Chain A"/>
    <property type="match status" value="1"/>
</dbReference>
<sequence length="209" mass="24116">MLTANLNKETDWNKIEAFMREFSFALVVDTDENNVPQATHLPLVLKQKPDGQYVLQGHLAKANPQWHYFGKQDTLVIFSAPHAYISSSWYEKERIPTWNYMAVHVHGKTRILTDEELHQNLDELVTHYEAASKCPVTIADIDEKSYANNFKAIVGFEIEVRDINANYKLSANKKDKDYFNVIANLQEKGDENSVRIAAEMQCRRPQTEQ</sequence>
<dbReference type="STRING" id="1419482.SAMN05444266_11363"/>
<evidence type="ECO:0000313" key="1">
    <source>
        <dbReference type="EMBL" id="SHM90294.1"/>
    </source>
</evidence>